<gene>
    <name evidence="1" type="ORF">ACFQ5J_13855</name>
</gene>
<dbReference type="PANTHER" id="PTHR40453:SF1">
    <property type="entry name" value="PROTEIN YOEF"/>
    <property type="match status" value="1"/>
</dbReference>
<dbReference type="RefSeq" id="WP_125753941.1">
    <property type="nucleotide sequence ID" value="NZ_JBHTON010000057.1"/>
</dbReference>
<dbReference type="Proteomes" id="UP001597252">
    <property type="component" value="Unassembled WGS sequence"/>
</dbReference>
<organism evidence="1 2">
    <name type="scientific">Lacticaseibacillus baoqingensis</name>
    <dbReference type="NCBI Taxonomy" id="2486013"/>
    <lineage>
        <taxon>Bacteria</taxon>
        <taxon>Bacillati</taxon>
        <taxon>Bacillota</taxon>
        <taxon>Bacilli</taxon>
        <taxon>Lactobacillales</taxon>
        <taxon>Lactobacillaceae</taxon>
        <taxon>Lacticaseibacillus</taxon>
    </lineage>
</organism>
<proteinExistence type="predicted"/>
<name>A0ABW4EAB2_9LACO</name>
<dbReference type="InterPro" id="IPR012381">
    <property type="entry name" value="EutP_PduV"/>
</dbReference>
<protein>
    <submittedName>
        <fullName evidence="1">EutP/PduV family microcompartment system protein</fullName>
    </submittedName>
</protein>
<keyword evidence="2" id="KW-1185">Reference proteome</keyword>
<dbReference type="PANTHER" id="PTHR40453">
    <property type="entry name" value="PROTEIN YOEF"/>
    <property type="match status" value="1"/>
</dbReference>
<accession>A0ABW4EAB2</accession>
<evidence type="ECO:0000313" key="2">
    <source>
        <dbReference type="Proteomes" id="UP001597252"/>
    </source>
</evidence>
<dbReference type="EMBL" id="JBHTON010000057">
    <property type="protein sequence ID" value="MFD1486312.1"/>
    <property type="molecule type" value="Genomic_DNA"/>
</dbReference>
<dbReference type="Pfam" id="PF10662">
    <property type="entry name" value="PduV-EutP"/>
    <property type="match status" value="1"/>
</dbReference>
<reference evidence="2" key="1">
    <citation type="journal article" date="2019" name="Int. J. Syst. Evol. Microbiol.">
        <title>The Global Catalogue of Microorganisms (GCM) 10K type strain sequencing project: providing services to taxonomists for standard genome sequencing and annotation.</title>
        <authorList>
            <consortium name="The Broad Institute Genomics Platform"/>
            <consortium name="The Broad Institute Genome Sequencing Center for Infectious Disease"/>
            <person name="Wu L."/>
            <person name="Ma J."/>
        </authorList>
    </citation>
    <scope>NUCLEOTIDE SEQUENCE [LARGE SCALE GENOMIC DNA]</scope>
    <source>
        <strain evidence="2">CCM 8903</strain>
    </source>
</reference>
<sequence length="148" mass="16898">MKRRIMIIGPNHSGKVQLAQYLDQQVKQRMQACMFYGKNTLTVPGAYLECPWMHQHIIAAQQDANCILMLSAIDRARRHYPPNFAKVFRLPIIGVVTTKTDAVDIAQADVYQELITTGIPQPFFKLNLQQQTDFHELTEIINMKKGGL</sequence>
<comment type="caution">
    <text evidence="1">The sequence shown here is derived from an EMBL/GenBank/DDBJ whole genome shotgun (WGS) entry which is preliminary data.</text>
</comment>
<evidence type="ECO:0000313" key="1">
    <source>
        <dbReference type="EMBL" id="MFD1486312.1"/>
    </source>
</evidence>